<evidence type="ECO:0000256" key="1">
    <source>
        <dbReference type="PROSITE-ProRule" id="PRU00339"/>
    </source>
</evidence>
<dbReference type="InterPro" id="IPR011990">
    <property type="entry name" value="TPR-like_helical_dom_sf"/>
</dbReference>
<dbReference type="Gene3D" id="1.25.40.10">
    <property type="entry name" value="Tetratricopeptide repeat domain"/>
    <property type="match status" value="2"/>
</dbReference>
<dbReference type="SUPFAM" id="SSF48452">
    <property type="entry name" value="TPR-like"/>
    <property type="match status" value="2"/>
</dbReference>
<name>A0ABV6EZH7_9BRAD</name>
<keyword evidence="1" id="KW-0802">TPR repeat</keyword>
<dbReference type="RefSeq" id="WP_378391961.1">
    <property type="nucleotide sequence ID" value="NZ_JBHLWM010000008.1"/>
</dbReference>
<proteinExistence type="predicted"/>
<dbReference type="Proteomes" id="UP001589775">
    <property type="component" value="Unassembled WGS sequence"/>
</dbReference>
<dbReference type="Pfam" id="PF20698">
    <property type="entry name" value="PIN-TPR-GreABC"/>
    <property type="match status" value="1"/>
</dbReference>
<sequence>MHRVLDSRGVPHLSGGLDSAPVPAHEQYLSDQLDRLRDNAKSSDPKSNLQVFQSFLDSLPNDASPIIRFRAKANIGIQHLEQGDAEQAVKWLLEAYEEAPEDRRAIANRALALWLGGDAEEAYKFGRERLAADPENDTLASYLPQIAASVPSVTDGLDGIPDALRDKEPMAVAEAVFLRARNQCPAWWNWTRSALERYPESKHLQVMAAASYVEEILRDETAQRTQIYRDDQREQLRNAAEVLDADWQAKPWRLKSRLDDAPQTLANAMIAYRLLHDREKAVALAERIADEAITYADIVRNAVMIAMSFDQMKLASRLISLMPDDPELAFHAGIIAVGNNEWGRAADLFKKGAIPDVEKGVVEIAIALAPIMESGRPVDGSAIDSSPIAILIEGNRDNPRGLTLIAQVAKHLGLDDLSKVAFEAAVGAVQNDSHIATRLMLASFAEKSQAPTCVIDLLDGHLPPEGFERDYERLAVAHANEHPHRQRNIAFFDKLPPKLRNIDTIKQAHASVLVDVGRLPEAIKLLRSLHVKDPTNVFVVLRLMQALVRSNDKAGALALSNAVDLPSLVGPPEFIMAIAQQVSMNGHPERAYPVAYDLVRGNSENAGVVLGYAGLGMMLESNPMFEAASVSVGTHLSIKASDGQQQDFVIDDGGDFFGIRVLSPNSGIAPRFLGLTRGQTVELERPGVGSSLVWTVIEVRSKYLHLHHRVLEEFETRFPDNPGLVRFNAAEGNVDAVLDVIRRRAEQNANRVRLYRENSIPLAIAARGQGGGVVGFAQYIRQLGGQIVTCSGDKEELTNAVQLAKRHRGQGAVLDPYTAWVAADTGALPALKTFFGRLQTPSATIEMIERMLERAEEGRGKQQMTVEYRDGIFYRDEITDEFRDRQIAHFERVRKIIDENCDVVSVIMPDMLSENAELLLKVGGSRFLDAALLAADSKFVIISDDMRYRQIAKFAIGCNGVWLQAALAAACEMNQLSPSDYAGCVVGLATYGHGHLSVTSGLLFLIALKDESGLPNLKSVLTMFAGPNADMQSHMLVFEEFLEFLWPPTSFLPEPKAQAATGLGLSALLEHRKDDWIPILTAVISWCRGRPGLSSYMLGWLRGHFIRAEDLSPKTPTTSDARKKVRKRRW</sequence>
<feature type="domain" description="PIN" evidence="3">
    <location>
        <begin position="813"/>
        <end position="953"/>
    </location>
</feature>
<evidence type="ECO:0000313" key="5">
    <source>
        <dbReference type="Proteomes" id="UP001589775"/>
    </source>
</evidence>
<accession>A0ABV6EZH7</accession>
<dbReference type="PROSITE" id="PS50005">
    <property type="entry name" value="TPR"/>
    <property type="match status" value="1"/>
</dbReference>
<evidence type="ECO:0000256" key="2">
    <source>
        <dbReference type="SAM" id="MobiDB-lite"/>
    </source>
</evidence>
<keyword evidence="5" id="KW-1185">Reference proteome</keyword>
<dbReference type="EMBL" id="JBHLWM010000008">
    <property type="protein sequence ID" value="MFC0243246.1"/>
    <property type="molecule type" value="Genomic_DNA"/>
</dbReference>
<dbReference type="InterPro" id="IPR019734">
    <property type="entry name" value="TPR_rpt"/>
</dbReference>
<comment type="caution">
    <text evidence="4">The sequence shown here is derived from an EMBL/GenBank/DDBJ whole genome shotgun (WGS) entry which is preliminary data.</text>
</comment>
<feature type="region of interest" description="Disordered" evidence="2">
    <location>
        <begin position="1"/>
        <end position="22"/>
    </location>
</feature>
<dbReference type="InterPro" id="IPR048987">
    <property type="entry name" value="PIN-TPR-GreABC"/>
</dbReference>
<organism evidence="4 5">
    <name type="scientific">Rhodopseudomonas telluris</name>
    <dbReference type="NCBI Taxonomy" id="644215"/>
    <lineage>
        <taxon>Bacteria</taxon>
        <taxon>Pseudomonadati</taxon>
        <taxon>Pseudomonadota</taxon>
        <taxon>Alphaproteobacteria</taxon>
        <taxon>Hyphomicrobiales</taxon>
        <taxon>Nitrobacteraceae</taxon>
        <taxon>Rhodopseudomonas</taxon>
    </lineage>
</organism>
<dbReference type="SMART" id="SM00028">
    <property type="entry name" value="TPR"/>
    <property type="match status" value="3"/>
</dbReference>
<reference evidence="4 5" key="1">
    <citation type="submission" date="2024-09" db="EMBL/GenBank/DDBJ databases">
        <authorList>
            <person name="Sun Q."/>
            <person name="Mori K."/>
        </authorList>
    </citation>
    <scope>NUCLEOTIDE SEQUENCE [LARGE SCALE GENOMIC DNA]</scope>
    <source>
        <strain evidence="4 5">KCTC 23279</strain>
    </source>
</reference>
<gene>
    <name evidence="4" type="ORF">ACFFJ6_22365</name>
</gene>
<evidence type="ECO:0000259" key="3">
    <source>
        <dbReference type="Pfam" id="PF20698"/>
    </source>
</evidence>
<feature type="repeat" description="TPR" evidence="1">
    <location>
        <begin position="69"/>
        <end position="102"/>
    </location>
</feature>
<evidence type="ECO:0000313" key="4">
    <source>
        <dbReference type="EMBL" id="MFC0243246.1"/>
    </source>
</evidence>
<protein>
    <submittedName>
        <fullName evidence="4">Tetratricopeptide repeat protein</fullName>
    </submittedName>
</protein>